<dbReference type="EMBL" id="KI913120">
    <property type="protein sequence ID" value="ETV83350.1"/>
    <property type="molecule type" value="Genomic_DNA"/>
</dbReference>
<accession>W4GUD6</accession>
<sequence length="200" mass="22584">MRPTWPAHTPMRQLTRRLRRCQQAIDVLAADISRHGPLKRAHLELHRRKPAQRVQHMQLFVDKVAGFVTWRRCANAASSLDVVRTWMVYTIERKSAESDAGAETAAWKRTEASAATAEVAGQVLIRRTRVPRQVALHGHVQPPPIFAVTATLSWGIYFRTREFKEPGLLDACSAHYKMSAFVVHVGHTDLVGKLPRDAII</sequence>
<dbReference type="GeneID" id="20806097"/>
<protein>
    <submittedName>
        <fullName evidence="1">Uncharacterized protein</fullName>
    </submittedName>
</protein>
<evidence type="ECO:0000313" key="1">
    <source>
        <dbReference type="EMBL" id="ETV83350.1"/>
    </source>
</evidence>
<dbReference type="AlphaFoldDB" id="W4GUD6"/>
<proteinExistence type="predicted"/>
<reference evidence="1" key="1">
    <citation type="submission" date="2013-12" db="EMBL/GenBank/DDBJ databases">
        <title>The Genome Sequence of Aphanomyces astaci APO3.</title>
        <authorList>
            <consortium name="The Broad Institute Genomics Platform"/>
            <person name="Russ C."/>
            <person name="Tyler B."/>
            <person name="van West P."/>
            <person name="Dieguez-Uribeondo J."/>
            <person name="Young S.K."/>
            <person name="Zeng Q."/>
            <person name="Gargeya S."/>
            <person name="Fitzgerald M."/>
            <person name="Abouelleil A."/>
            <person name="Alvarado L."/>
            <person name="Chapman S.B."/>
            <person name="Gainer-Dewar J."/>
            <person name="Goldberg J."/>
            <person name="Griggs A."/>
            <person name="Gujja S."/>
            <person name="Hansen M."/>
            <person name="Howarth C."/>
            <person name="Imamovic A."/>
            <person name="Ireland A."/>
            <person name="Larimer J."/>
            <person name="McCowan C."/>
            <person name="Murphy C."/>
            <person name="Pearson M."/>
            <person name="Poon T.W."/>
            <person name="Priest M."/>
            <person name="Roberts A."/>
            <person name="Saif S."/>
            <person name="Shea T."/>
            <person name="Sykes S."/>
            <person name="Wortman J."/>
            <person name="Nusbaum C."/>
            <person name="Birren B."/>
        </authorList>
    </citation>
    <scope>NUCLEOTIDE SEQUENCE [LARGE SCALE GENOMIC DNA]</scope>
    <source>
        <strain evidence="1">APO3</strain>
    </source>
</reference>
<organism evidence="1">
    <name type="scientific">Aphanomyces astaci</name>
    <name type="common">Crayfish plague agent</name>
    <dbReference type="NCBI Taxonomy" id="112090"/>
    <lineage>
        <taxon>Eukaryota</taxon>
        <taxon>Sar</taxon>
        <taxon>Stramenopiles</taxon>
        <taxon>Oomycota</taxon>
        <taxon>Saprolegniomycetes</taxon>
        <taxon>Saprolegniales</taxon>
        <taxon>Verrucalvaceae</taxon>
        <taxon>Aphanomyces</taxon>
    </lineage>
</organism>
<dbReference type="RefSeq" id="XP_009826780.1">
    <property type="nucleotide sequence ID" value="XM_009828478.1"/>
</dbReference>
<dbReference type="VEuPathDB" id="FungiDB:H257_04101"/>
<name>W4GUD6_APHAT</name>
<gene>
    <name evidence="1" type="ORF">H257_04101</name>
</gene>